<dbReference type="AlphaFoldDB" id="A0A1X0P490"/>
<sequence length="187" mass="21523">MCEPNRTAWQWSDVKEPHLHSSRSHTCRWTSPRRHSVHPTETAAEWSRNTTASSPLTVHTYTMTVSHAHIREALPHSQKYTPSHTPTERKSKTQEKNNNNNRIPTAHTKHSQYNNHSCHSHQRKTFTHTSTSTQPQKEKKKKTDPLREAEADQSQSISPQAAVTQASHTPNNTHNTRAEICSWQCRE</sequence>
<dbReference type="RefSeq" id="XP_028885326.1">
    <property type="nucleotide sequence ID" value="XM_029023302.1"/>
</dbReference>
<evidence type="ECO:0000313" key="3">
    <source>
        <dbReference type="Proteomes" id="UP000192257"/>
    </source>
</evidence>
<protein>
    <submittedName>
        <fullName evidence="2">Uncharacterized protein</fullName>
    </submittedName>
</protein>
<organism evidence="2 3">
    <name type="scientific">Trypanosoma theileri</name>
    <dbReference type="NCBI Taxonomy" id="67003"/>
    <lineage>
        <taxon>Eukaryota</taxon>
        <taxon>Discoba</taxon>
        <taxon>Euglenozoa</taxon>
        <taxon>Kinetoplastea</taxon>
        <taxon>Metakinetoplastina</taxon>
        <taxon>Trypanosomatida</taxon>
        <taxon>Trypanosomatidae</taxon>
        <taxon>Trypanosoma</taxon>
    </lineage>
</organism>
<proteinExistence type="predicted"/>
<dbReference type="Proteomes" id="UP000192257">
    <property type="component" value="Unassembled WGS sequence"/>
</dbReference>
<feature type="region of interest" description="Disordered" evidence="1">
    <location>
        <begin position="20"/>
        <end position="51"/>
    </location>
</feature>
<feature type="compositionally biased region" description="Basic and acidic residues" evidence="1">
    <location>
        <begin position="86"/>
        <end position="95"/>
    </location>
</feature>
<name>A0A1X0P490_9TRYP</name>
<dbReference type="VEuPathDB" id="TriTrypDB:TM35_000062650"/>
<evidence type="ECO:0000313" key="2">
    <source>
        <dbReference type="EMBL" id="ORC91260.1"/>
    </source>
</evidence>
<keyword evidence="3" id="KW-1185">Reference proteome</keyword>
<feature type="region of interest" description="Disordered" evidence="1">
    <location>
        <begin position="73"/>
        <end position="187"/>
    </location>
</feature>
<dbReference type="EMBL" id="NBCO01000006">
    <property type="protein sequence ID" value="ORC91260.1"/>
    <property type="molecule type" value="Genomic_DNA"/>
</dbReference>
<comment type="caution">
    <text evidence="2">The sequence shown here is derived from an EMBL/GenBank/DDBJ whole genome shotgun (WGS) entry which is preliminary data.</text>
</comment>
<reference evidence="2 3" key="1">
    <citation type="submission" date="2017-03" db="EMBL/GenBank/DDBJ databases">
        <title>An alternative strategy for trypanosome survival in the mammalian bloodstream revealed through genome and transcriptome analysis of the ubiquitous bovine parasite Trypanosoma (Megatrypanum) theileri.</title>
        <authorList>
            <person name="Kelly S."/>
            <person name="Ivens A."/>
            <person name="Mott A."/>
            <person name="O'Neill E."/>
            <person name="Emms D."/>
            <person name="Macleod O."/>
            <person name="Voorheis P."/>
            <person name="Matthews J."/>
            <person name="Matthews K."/>
            <person name="Carrington M."/>
        </authorList>
    </citation>
    <scope>NUCLEOTIDE SEQUENCE [LARGE SCALE GENOMIC DNA]</scope>
    <source>
        <strain evidence="2">Edinburgh</strain>
    </source>
</reference>
<gene>
    <name evidence="2" type="ORF">TM35_000062650</name>
</gene>
<accession>A0A1X0P490</accession>
<evidence type="ECO:0000256" key="1">
    <source>
        <dbReference type="SAM" id="MobiDB-lite"/>
    </source>
</evidence>
<feature type="compositionally biased region" description="Basic residues" evidence="1">
    <location>
        <begin position="20"/>
        <end position="37"/>
    </location>
</feature>
<dbReference type="GeneID" id="39983082"/>
<feature type="compositionally biased region" description="Basic and acidic residues" evidence="1">
    <location>
        <begin position="141"/>
        <end position="150"/>
    </location>
</feature>
<feature type="compositionally biased region" description="Polar residues" evidence="1">
    <location>
        <begin position="152"/>
        <end position="175"/>
    </location>
</feature>